<dbReference type="InterPro" id="IPR038770">
    <property type="entry name" value="Na+/solute_symporter_sf"/>
</dbReference>
<dbReference type="eggNOG" id="COG0025">
    <property type="taxonomic scope" value="Bacteria"/>
</dbReference>
<evidence type="ECO:0000313" key="11">
    <source>
        <dbReference type="EMBL" id="EPR71810.1"/>
    </source>
</evidence>
<dbReference type="Pfam" id="PF00999">
    <property type="entry name" value="Na_H_Exchanger"/>
    <property type="match status" value="1"/>
</dbReference>
<sequence>MVFLIIGGTLLMVSFLPIVKDIFKFSYTIFLLIFGAILYCLNAPLPMPDPVWPVELSLRFSELVIIISLMIAGLKIGLNYTWKEWKTPLRLLVFTMPLYMGVIFSVSYFLLDFGGSISLLLASVLAPTDPALASEIQLNEKQSDAKKSVGVKFNLTAEAGLNDGLAFPFVYLAILWSSNANFGFDTWMEWIGYYVIYKIVVGTLIGIFIGFLYSWCTKNLSDERGKIIHHEFVAIALTLIAYSIAEMANSYGFLSVFFAGLFAHYHMHTHNITMHSEPGLKFITNLEKVLIVFWIVFFGGSIMAGILNFISIPMIVFSILLVLVIRPVLGYVSLFKTSLTRKKKMAVSFLGVRGIGSVFYLTYAFKNGSFGENYQLYSIVSLVILFSIILHGVTAKRILIKI</sequence>
<name>S7VNM6_9BACT</name>
<evidence type="ECO:0000256" key="6">
    <source>
        <dbReference type="ARBA" id="ARBA00022989"/>
    </source>
</evidence>
<dbReference type="EMBL" id="ATNM01000003">
    <property type="protein sequence ID" value="EPR71810.1"/>
    <property type="molecule type" value="Genomic_DNA"/>
</dbReference>
<feature type="transmembrane region" description="Helical" evidence="9">
    <location>
        <begin position="25"/>
        <end position="45"/>
    </location>
</feature>
<evidence type="ECO:0000256" key="7">
    <source>
        <dbReference type="ARBA" id="ARBA00023065"/>
    </source>
</evidence>
<dbReference type="GO" id="GO:1902600">
    <property type="term" value="P:proton transmembrane transport"/>
    <property type="evidence" value="ECO:0007669"/>
    <property type="project" value="InterPro"/>
</dbReference>
<feature type="transmembrane region" description="Helical" evidence="9">
    <location>
        <begin position="190"/>
        <end position="215"/>
    </location>
</feature>
<comment type="subcellular location">
    <subcellularLocation>
        <location evidence="1">Cell membrane</location>
        <topology evidence="1">Multi-pass membrane protein</topology>
    </subcellularLocation>
</comment>
<keyword evidence="7" id="KW-0406">Ion transport</keyword>
<organism evidence="11 12">
    <name type="scientific">Cyclobacterium qasimii M12-11B</name>
    <dbReference type="NCBI Taxonomy" id="641524"/>
    <lineage>
        <taxon>Bacteria</taxon>
        <taxon>Pseudomonadati</taxon>
        <taxon>Bacteroidota</taxon>
        <taxon>Cytophagia</taxon>
        <taxon>Cytophagales</taxon>
        <taxon>Cyclobacteriaceae</taxon>
        <taxon>Cyclobacterium</taxon>
    </lineage>
</organism>
<feature type="transmembrane region" description="Helical" evidence="9">
    <location>
        <begin position="377"/>
        <end position="395"/>
    </location>
</feature>
<protein>
    <submittedName>
        <fullName evidence="11">Na+/H+ antiporter, CPA1 family protein</fullName>
    </submittedName>
</protein>
<evidence type="ECO:0000256" key="8">
    <source>
        <dbReference type="ARBA" id="ARBA00023136"/>
    </source>
</evidence>
<accession>S7VNM6</accession>
<keyword evidence="3" id="KW-0050">Antiport</keyword>
<feature type="transmembrane region" description="Helical" evidence="9">
    <location>
        <begin position="289"/>
        <end position="309"/>
    </location>
</feature>
<dbReference type="InterPro" id="IPR006153">
    <property type="entry name" value="Cation/H_exchanger_TM"/>
</dbReference>
<dbReference type="PANTHER" id="PTHR32507:SF8">
    <property type="entry name" value="CNH1P"/>
    <property type="match status" value="1"/>
</dbReference>
<feature type="transmembrane region" description="Helical" evidence="9">
    <location>
        <begin position="89"/>
        <end position="111"/>
    </location>
</feature>
<proteinExistence type="predicted"/>
<evidence type="ECO:0000256" key="9">
    <source>
        <dbReference type="SAM" id="Phobius"/>
    </source>
</evidence>
<dbReference type="STRING" id="641524.ADICYQ_0058"/>
<evidence type="ECO:0000259" key="10">
    <source>
        <dbReference type="Pfam" id="PF00999"/>
    </source>
</evidence>
<evidence type="ECO:0000256" key="3">
    <source>
        <dbReference type="ARBA" id="ARBA00022449"/>
    </source>
</evidence>
<evidence type="ECO:0000256" key="2">
    <source>
        <dbReference type="ARBA" id="ARBA00022448"/>
    </source>
</evidence>
<feature type="transmembrane region" description="Helical" evidence="9">
    <location>
        <begin position="159"/>
        <end position="178"/>
    </location>
</feature>
<feature type="transmembrane region" description="Helical" evidence="9">
    <location>
        <begin position="227"/>
        <end position="245"/>
    </location>
</feature>
<evidence type="ECO:0000256" key="4">
    <source>
        <dbReference type="ARBA" id="ARBA00022475"/>
    </source>
</evidence>
<dbReference type="PATRIC" id="fig|641524.5.peg.58"/>
<evidence type="ECO:0000256" key="5">
    <source>
        <dbReference type="ARBA" id="ARBA00022692"/>
    </source>
</evidence>
<gene>
    <name evidence="11" type="ORF">ADICYQ_0058</name>
</gene>
<dbReference type="GO" id="GO:0015297">
    <property type="term" value="F:antiporter activity"/>
    <property type="evidence" value="ECO:0007669"/>
    <property type="project" value="UniProtKB-KW"/>
</dbReference>
<comment type="caution">
    <text evidence="11">The sequence shown here is derived from an EMBL/GenBank/DDBJ whole genome shotgun (WGS) entry which is preliminary data.</text>
</comment>
<dbReference type="PANTHER" id="PTHR32507">
    <property type="entry name" value="NA(+)/H(+) ANTIPORTER 1"/>
    <property type="match status" value="1"/>
</dbReference>
<reference evidence="11 12" key="1">
    <citation type="journal article" date="2013" name="Genome Announc.">
        <title>Draft Genome Sequence of Cyclobacterium qasimii Strain M12-11BT, Isolated from Arctic Marine Sediment.</title>
        <authorList>
            <person name="Shivaji S."/>
            <person name="Ara S."/>
            <person name="Singh A."/>
            <person name="Kumar Pinnaka A."/>
        </authorList>
    </citation>
    <scope>NUCLEOTIDE SEQUENCE [LARGE SCALE GENOMIC DNA]</scope>
    <source>
        <strain evidence="11 12">M12-11B</strain>
    </source>
</reference>
<dbReference type="GO" id="GO:0005886">
    <property type="term" value="C:plasma membrane"/>
    <property type="evidence" value="ECO:0007669"/>
    <property type="project" value="UniProtKB-SubCell"/>
</dbReference>
<evidence type="ECO:0000313" key="12">
    <source>
        <dbReference type="Proteomes" id="UP000014974"/>
    </source>
</evidence>
<feature type="transmembrane region" description="Helical" evidence="9">
    <location>
        <begin position="346"/>
        <end position="365"/>
    </location>
</feature>
<evidence type="ECO:0000256" key="1">
    <source>
        <dbReference type="ARBA" id="ARBA00004651"/>
    </source>
</evidence>
<dbReference type="AlphaFoldDB" id="S7VNM6"/>
<dbReference type="Gene3D" id="1.20.1530.20">
    <property type="match status" value="1"/>
</dbReference>
<keyword evidence="6 9" id="KW-1133">Transmembrane helix</keyword>
<keyword evidence="5 9" id="KW-0812">Transmembrane</keyword>
<keyword evidence="4" id="KW-1003">Cell membrane</keyword>
<feature type="transmembrane region" description="Helical" evidence="9">
    <location>
        <begin position="57"/>
        <end position="77"/>
    </location>
</feature>
<feature type="transmembrane region" description="Helical" evidence="9">
    <location>
        <begin position="251"/>
        <end position="268"/>
    </location>
</feature>
<dbReference type="Proteomes" id="UP000014974">
    <property type="component" value="Unassembled WGS sequence"/>
</dbReference>
<feature type="domain" description="Cation/H+ exchanger transmembrane" evidence="10">
    <location>
        <begin position="12"/>
        <end position="400"/>
    </location>
</feature>
<keyword evidence="8 9" id="KW-0472">Membrane</keyword>
<keyword evidence="2" id="KW-0813">Transport</keyword>